<comment type="caution">
    <text evidence="1">The sequence shown here is derived from an EMBL/GenBank/DDBJ whole genome shotgun (WGS) entry which is preliminary data.</text>
</comment>
<gene>
    <name evidence="1" type="ORF">SDC9_186464</name>
</gene>
<organism evidence="1">
    <name type="scientific">bioreactor metagenome</name>
    <dbReference type="NCBI Taxonomy" id="1076179"/>
    <lineage>
        <taxon>unclassified sequences</taxon>
        <taxon>metagenomes</taxon>
        <taxon>ecological metagenomes</taxon>
    </lineage>
</organism>
<dbReference type="AlphaFoldDB" id="A0A645HL38"/>
<accession>A0A645HL38</accession>
<reference evidence="1" key="1">
    <citation type="submission" date="2019-08" db="EMBL/GenBank/DDBJ databases">
        <authorList>
            <person name="Kucharzyk K."/>
            <person name="Murdoch R.W."/>
            <person name="Higgins S."/>
            <person name="Loffler F."/>
        </authorList>
    </citation>
    <scope>NUCLEOTIDE SEQUENCE</scope>
</reference>
<evidence type="ECO:0000313" key="1">
    <source>
        <dbReference type="EMBL" id="MPN38939.1"/>
    </source>
</evidence>
<dbReference type="EMBL" id="VSSQ01094468">
    <property type="protein sequence ID" value="MPN38939.1"/>
    <property type="molecule type" value="Genomic_DNA"/>
</dbReference>
<proteinExistence type="predicted"/>
<name>A0A645HL38_9ZZZZ</name>
<protein>
    <submittedName>
        <fullName evidence="1">Uncharacterized protein</fullName>
    </submittedName>
</protein>
<sequence length="133" mass="14752">MVAQLRLVTLAQLADLEPVFFGKQHHADIVHVDRSLQLQRVDRIARGPVGFQRQSQHPHRSSLEQRGAALELGSQRTEEMQVVADTGVFGLGNRGLRRLAAHAADHRRKTGNRFDQFGAIRVDTLAAGGMIEL</sequence>